<keyword evidence="1" id="KW-0723">Serine/threonine-protein kinase</keyword>
<dbReference type="OrthoDB" id="413582at2759"/>
<gene>
    <name evidence="6" type="ORF">BGZ65_005390</name>
</gene>
<feature type="region of interest" description="Disordered" evidence="4">
    <location>
        <begin position="29"/>
        <end position="50"/>
    </location>
</feature>
<dbReference type="GO" id="GO:0004674">
    <property type="term" value="F:protein serine/threonine kinase activity"/>
    <property type="evidence" value="ECO:0007669"/>
    <property type="project" value="UniProtKB-KW"/>
</dbReference>
<feature type="compositionally biased region" description="Basic and acidic residues" evidence="4">
    <location>
        <begin position="64"/>
        <end position="75"/>
    </location>
</feature>
<keyword evidence="1" id="KW-0808">Transferase</keyword>
<keyword evidence="1" id="KW-0418">Kinase</keyword>
<organism evidence="6 7">
    <name type="scientific">Modicella reniformis</name>
    <dbReference type="NCBI Taxonomy" id="1440133"/>
    <lineage>
        <taxon>Eukaryota</taxon>
        <taxon>Fungi</taxon>
        <taxon>Fungi incertae sedis</taxon>
        <taxon>Mucoromycota</taxon>
        <taxon>Mortierellomycotina</taxon>
        <taxon>Mortierellomycetes</taxon>
        <taxon>Mortierellales</taxon>
        <taxon>Mortierellaceae</taxon>
        <taxon>Modicella</taxon>
    </lineage>
</organism>
<dbReference type="PANTHER" id="PTHR24055">
    <property type="entry name" value="MITOGEN-ACTIVATED PROTEIN KINASE"/>
    <property type="match status" value="1"/>
</dbReference>
<feature type="non-terminal residue" evidence="6">
    <location>
        <position position="1"/>
    </location>
</feature>
<dbReference type="InterPro" id="IPR008266">
    <property type="entry name" value="Tyr_kinase_AS"/>
</dbReference>
<dbReference type="InterPro" id="IPR050117">
    <property type="entry name" value="MAPK"/>
</dbReference>
<dbReference type="PROSITE" id="PS50011">
    <property type="entry name" value="PROTEIN_KINASE_DOM"/>
    <property type="match status" value="1"/>
</dbReference>
<feature type="region of interest" description="Disordered" evidence="4">
    <location>
        <begin position="503"/>
        <end position="558"/>
    </location>
</feature>
<dbReference type="AlphaFoldDB" id="A0A9P6IL07"/>
<dbReference type="Pfam" id="PF00069">
    <property type="entry name" value="Pkinase"/>
    <property type="match status" value="1"/>
</dbReference>
<dbReference type="SMART" id="SM00220">
    <property type="entry name" value="S_TKc"/>
    <property type="match status" value="1"/>
</dbReference>
<dbReference type="EMBL" id="JAAAHW010010122">
    <property type="protein sequence ID" value="KAF9930360.1"/>
    <property type="molecule type" value="Genomic_DNA"/>
</dbReference>
<dbReference type="InterPro" id="IPR000719">
    <property type="entry name" value="Prot_kinase_dom"/>
</dbReference>
<dbReference type="Gene3D" id="1.10.510.10">
    <property type="entry name" value="Transferase(Phosphotransferase) domain 1"/>
    <property type="match status" value="1"/>
</dbReference>
<feature type="compositionally biased region" description="Basic and acidic residues" evidence="4">
    <location>
        <begin position="242"/>
        <end position="251"/>
    </location>
</feature>
<evidence type="ECO:0000259" key="5">
    <source>
        <dbReference type="PROSITE" id="PS50011"/>
    </source>
</evidence>
<evidence type="ECO:0000256" key="3">
    <source>
        <dbReference type="ARBA" id="ARBA00022840"/>
    </source>
</evidence>
<keyword evidence="3" id="KW-0067">ATP-binding</keyword>
<keyword evidence="2" id="KW-0547">Nucleotide-binding</keyword>
<dbReference type="InterPro" id="IPR011009">
    <property type="entry name" value="Kinase-like_dom_sf"/>
</dbReference>
<sequence>VPDEIKFGAVAKREIRALKAAQGHPNIMPFLGFTGPPKPNPFKPSKKQHDDFSEAPLLLGADLSHSDGDWDRSSSFDDDEDDDNGGDDYGAKLNPATMTAQQWDWVFSRQPWMGGIILPYIPLRLLDLIEIGWTAKRPLLVETCMRQILEGLAWLHDEAGLIHRDISPTNIVVTVGRYIKSKEESRQTGAGEDDGRGILQCMISDFGCATFYRPATTTVSIKAPEKCLPPGANSNNSSSSHGETKDQHVGDDDVNDDNDVNMLDRLRNPEQSYNQKLTFEVGTRAYRAPELLFSSDDYTNAIDIWSAGVIFAEMYLGGPLFSSDTDITQICAIVKVLGAITEQSWPEYQCMPDAGKLLFNIRERTPLSQILLSRQATAATSNDPSSFTISTKCDEYSLEGTSLSSCEPRTLISLPALELIENMIVYSGAARPSAKAALEFRDRYIMRTKDLELQSDPRVQSQQQQVLIMEDVNHHHDGVHEFLQQCIIDERELLSKVRVLRKRRSNEHEDPASMNPYDHPFGLTDSDIESYDFDQDNDDSDSNHVEKMEGEEGEIPMI</sequence>
<feature type="region of interest" description="Disordered" evidence="4">
    <location>
        <begin position="63"/>
        <end position="91"/>
    </location>
</feature>
<feature type="compositionally biased region" description="Basic and acidic residues" evidence="4">
    <location>
        <begin position="541"/>
        <end position="550"/>
    </location>
</feature>
<protein>
    <recommendedName>
        <fullName evidence="5">Protein kinase domain-containing protein</fullName>
    </recommendedName>
</protein>
<comment type="caution">
    <text evidence="6">The sequence shown here is derived from an EMBL/GenBank/DDBJ whole genome shotgun (WGS) entry which is preliminary data.</text>
</comment>
<dbReference type="Proteomes" id="UP000749646">
    <property type="component" value="Unassembled WGS sequence"/>
</dbReference>
<dbReference type="SUPFAM" id="SSF56112">
    <property type="entry name" value="Protein kinase-like (PK-like)"/>
    <property type="match status" value="1"/>
</dbReference>
<dbReference type="GO" id="GO:0005524">
    <property type="term" value="F:ATP binding"/>
    <property type="evidence" value="ECO:0007669"/>
    <property type="project" value="UniProtKB-KW"/>
</dbReference>
<evidence type="ECO:0000313" key="7">
    <source>
        <dbReference type="Proteomes" id="UP000749646"/>
    </source>
</evidence>
<feature type="domain" description="Protein kinase" evidence="5">
    <location>
        <begin position="1"/>
        <end position="445"/>
    </location>
</feature>
<feature type="compositionally biased region" description="Acidic residues" evidence="4">
    <location>
        <begin position="526"/>
        <end position="540"/>
    </location>
</feature>
<proteinExistence type="predicted"/>
<dbReference type="PROSITE" id="PS00109">
    <property type="entry name" value="PROTEIN_KINASE_TYR"/>
    <property type="match status" value="1"/>
</dbReference>
<keyword evidence="7" id="KW-1185">Reference proteome</keyword>
<accession>A0A9P6IL07</accession>
<name>A0A9P6IL07_9FUNG</name>
<evidence type="ECO:0000313" key="6">
    <source>
        <dbReference type="EMBL" id="KAF9930360.1"/>
    </source>
</evidence>
<evidence type="ECO:0000256" key="1">
    <source>
        <dbReference type="ARBA" id="ARBA00022527"/>
    </source>
</evidence>
<feature type="compositionally biased region" description="Acidic residues" evidence="4">
    <location>
        <begin position="76"/>
        <end position="86"/>
    </location>
</feature>
<reference evidence="6" key="1">
    <citation type="journal article" date="2020" name="Fungal Divers.">
        <title>Resolving the Mortierellaceae phylogeny through synthesis of multi-gene phylogenetics and phylogenomics.</title>
        <authorList>
            <person name="Vandepol N."/>
            <person name="Liber J."/>
            <person name="Desiro A."/>
            <person name="Na H."/>
            <person name="Kennedy M."/>
            <person name="Barry K."/>
            <person name="Grigoriev I.V."/>
            <person name="Miller A.N."/>
            <person name="O'Donnell K."/>
            <person name="Stajich J.E."/>
            <person name="Bonito G."/>
        </authorList>
    </citation>
    <scope>NUCLEOTIDE SEQUENCE</scope>
    <source>
        <strain evidence="6">MES-2147</strain>
    </source>
</reference>
<evidence type="ECO:0000256" key="4">
    <source>
        <dbReference type="SAM" id="MobiDB-lite"/>
    </source>
</evidence>
<feature type="region of interest" description="Disordered" evidence="4">
    <location>
        <begin position="227"/>
        <end position="267"/>
    </location>
</feature>
<evidence type="ECO:0000256" key="2">
    <source>
        <dbReference type="ARBA" id="ARBA00022741"/>
    </source>
</evidence>